<accession>A0AA97FAF5</accession>
<dbReference type="InterPro" id="IPR018716">
    <property type="entry name" value="DUF2240"/>
</dbReference>
<keyword evidence="2" id="KW-1185">Reference proteome</keyword>
<sequence length="153" mass="17304">MTLKTVIAAPFKNMRKQQLKKGEFIYFLTIDKRWMNKDQVVKLINMGVDSGLISENDGYLSPGFDVSGTDIPLGYKPSSSIFENNDPVERLLEDIAGSLNTDVSKIVSEMNMIIKDVFDGNLRPEAACVILARKYDVDFEGYLEDLEKNIEKE</sequence>
<dbReference type="RefSeq" id="WP_317137103.1">
    <property type="nucleotide sequence ID" value="NZ_CP043875.1"/>
</dbReference>
<dbReference type="AlphaFoldDB" id="A0AA97FAF5"/>
<gene>
    <name evidence="1" type="ORF">F1737_01945</name>
</gene>
<dbReference type="Pfam" id="PF09999">
    <property type="entry name" value="DUF2240"/>
    <property type="match status" value="1"/>
</dbReference>
<evidence type="ECO:0000313" key="2">
    <source>
        <dbReference type="Proteomes" id="UP001301797"/>
    </source>
</evidence>
<organism evidence="1 2">
    <name type="scientific">Methanochimaera problematica</name>
    <dbReference type="NCBI Taxonomy" id="2609417"/>
    <lineage>
        <taxon>Archaea</taxon>
        <taxon>Methanobacteriati</taxon>
        <taxon>Methanobacteriota</taxon>
        <taxon>Stenosarchaea group</taxon>
        <taxon>Methanomicrobia</taxon>
        <taxon>Methanomicrobiales</taxon>
        <taxon>Methanomicrobiaceae</taxon>
        <taxon>Methanochimaera</taxon>
    </lineage>
</organism>
<dbReference type="GeneID" id="85228892"/>
<dbReference type="EMBL" id="CP043875">
    <property type="protein sequence ID" value="WOF15532.1"/>
    <property type="molecule type" value="Genomic_DNA"/>
</dbReference>
<proteinExistence type="predicted"/>
<dbReference type="Proteomes" id="UP001301797">
    <property type="component" value="Chromosome"/>
</dbReference>
<evidence type="ECO:0000313" key="1">
    <source>
        <dbReference type="EMBL" id="WOF15532.1"/>
    </source>
</evidence>
<name>A0AA97FAF5_9EURY</name>
<reference evidence="1 2" key="1">
    <citation type="submission" date="2019-09" db="EMBL/GenBank/DDBJ databases">
        <title>The complete genome of Methanoplanus sp. FWC-SCC4.</title>
        <authorList>
            <person name="Chen S.-C."/>
            <person name="Zhou Y.-Z."/>
            <person name="Lai M.-C."/>
        </authorList>
    </citation>
    <scope>NUCLEOTIDE SEQUENCE [LARGE SCALE GENOMIC DNA]</scope>
    <source>
        <strain evidence="1 2">FWC-SCC4</strain>
    </source>
</reference>
<dbReference type="KEGG" id="mefw:F1737_01945"/>
<protein>
    <submittedName>
        <fullName evidence="1">DUF2240 family protein</fullName>
    </submittedName>
</protein>